<keyword evidence="10" id="KW-0325">Glycoprotein</keyword>
<feature type="domain" description="Protein kinase" evidence="14">
    <location>
        <begin position="1"/>
        <end position="266"/>
    </location>
</feature>
<dbReference type="CDD" id="cd07302">
    <property type="entry name" value="CHD"/>
    <property type="match status" value="1"/>
</dbReference>
<evidence type="ECO:0000256" key="11">
    <source>
        <dbReference type="ARBA" id="ARBA00023239"/>
    </source>
</evidence>
<evidence type="ECO:0000256" key="1">
    <source>
        <dbReference type="ARBA" id="ARBA00001436"/>
    </source>
</evidence>
<reference evidence="16 17" key="2">
    <citation type="submission" date="2018-11" db="EMBL/GenBank/DDBJ databases">
        <authorList>
            <consortium name="Pathogen Informatics"/>
        </authorList>
    </citation>
    <scope>NUCLEOTIDE SEQUENCE [LARGE SCALE GENOMIC DNA]</scope>
    <source>
        <strain evidence="16 17">Costa Rica</strain>
    </source>
</reference>
<dbReference type="Proteomes" id="UP000267027">
    <property type="component" value="Unassembled WGS sequence"/>
</dbReference>
<dbReference type="GO" id="GO:0004016">
    <property type="term" value="F:adenylate cyclase activity"/>
    <property type="evidence" value="ECO:0007669"/>
    <property type="project" value="TreeGrafter"/>
</dbReference>
<evidence type="ECO:0000256" key="8">
    <source>
        <dbReference type="ARBA" id="ARBA00022989"/>
    </source>
</evidence>
<keyword evidence="8" id="KW-1133">Transmembrane helix</keyword>
<dbReference type="EMBL" id="UYYA01000071">
    <property type="protein sequence ID" value="VDM52233.1"/>
    <property type="molecule type" value="Genomic_DNA"/>
</dbReference>
<evidence type="ECO:0000256" key="13">
    <source>
        <dbReference type="SAM" id="Coils"/>
    </source>
</evidence>
<keyword evidence="4" id="KW-1003">Cell membrane</keyword>
<dbReference type="GO" id="GO:0005524">
    <property type="term" value="F:ATP binding"/>
    <property type="evidence" value="ECO:0007669"/>
    <property type="project" value="InterPro"/>
</dbReference>
<evidence type="ECO:0000256" key="6">
    <source>
        <dbReference type="ARBA" id="ARBA00022729"/>
    </source>
</evidence>
<evidence type="ECO:0000313" key="16">
    <source>
        <dbReference type="EMBL" id="VDM52233.1"/>
    </source>
</evidence>
<dbReference type="STRING" id="334426.A0A0R3PAP1"/>
<dbReference type="GO" id="GO:0004383">
    <property type="term" value="F:guanylate cyclase activity"/>
    <property type="evidence" value="ECO:0007669"/>
    <property type="project" value="UniProtKB-EC"/>
</dbReference>
<evidence type="ECO:0000256" key="12">
    <source>
        <dbReference type="ARBA" id="ARBA00023293"/>
    </source>
</evidence>
<dbReference type="OrthoDB" id="60033at2759"/>
<dbReference type="WBParaSite" id="ACOC_0000064701-mRNA-1">
    <property type="protein sequence ID" value="ACOC_0000064701-mRNA-1"/>
    <property type="gene ID" value="ACOC_0000064701"/>
</dbReference>
<evidence type="ECO:0000256" key="9">
    <source>
        <dbReference type="ARBA" id="ARBA00023136"/>
    </source>
</evidence>
<accession>A0A0R3PAP1</accession>
<keyword evidence="5" id="KW-0812">Transmembrane</keyword>
<dbReference type="InterPro" id="IPR001054">
    <property type="entry name" value="A/G_cyclase"/>
</dbReference>
<dbReference type="GO" id="GO:0005886">
    <property type="term" value="C:plasma membrane"/>
    <property type="evidence" value="ECO:0007669"/>
    <property type="project" value="UniProtKB-SubCell"/>
</dbReference>
<sequence>MEFPVNDARLSPMHCSAPQKPNLLNKIVDGIIVQTHSRAELKFLNEMRQLNHDNLSTFFGICVNELDNFYILYALIDRASLEDFIKDPDFPIDDLFRSAFLRDILKGLQYLHKSPIRCHGLLLTKNCLVDSNWVLKLTHFGVVGMLHEFIEGRVLRSLPEYHLNPDYFPMFAPELLKETGNCDNYPHGSPQGDIYSLGMILYWLMYREDPFSKTGLRGKGSCYFPLFEISFLISSPKGNLVDQMLRMNEKYAQNLEQIVAERNALLQEAQEQTNRLLNEMLPASVAQVLKEGGTIPPRSYDAATVCFVQLCDFSALVRRSRSDEVISFLNDIFDRFDTIIKKHDVYKVETTGETYMVASGVPNENEGRHIFEIAECSLDIREVSRLNKHDFKVRVRIGFHCGPIAAGVIGIRSPRYCLFGDTVNFASRMQSNCPPNQIQTSEVTALKLMTTNEYTLVRRGIVQVKGKGEVNCYWLNEHVHENNHVAH</sequence>
<evidence type="ECO:0000313" key="18">
    <source>
        <dbReference type="WBParaSite" id="ACOC_0000064701-mRNA-1"/>
    </source>
</evidence>
<name>A0A0R3PAP1_ANGCS</name>
<keyword evidence="12" id="KW-0141">cGMP biosynthesis</keyword>
<keyword evidence="11" id="KW-0456">Lyase</keyword>
<dbReference type="InterPro" id="IPR050401">
    <property type="entry name" value="Cyclic_nucleotide_synthase"/>
</dbReference>
<comment type="subcellular location">
    <subcellularLocation>
        <location evidence="2">Cell membrane</location>
        <topology evidence="2">Single-pass type I membrane protein</topology>
    </subcellularLocation>
</comment>
<evidence type="ECO:0000313" key="17">
    <source>
        <dbReference type="Proteomes" id="UP000267027"/>
    </source>
</evidence>
<keyword evidence="13" id="KW-0175">Coiled coil</keyword>
<dbReference type="InterPro" id="IPR011009">
    <property type="entry name" value="Kinase-like_dom_sf"/>
</dbReference>
<dbReference type="OMA" id="NIAECIM"/>
<dbReference type="PANTHER" id="PTHR11920:SF355">
    <property type="entry name" value="RECEPTOR-TYPE GUANYLATE CYCLASE GCY-10-RELATED"/>
    <property type="match status" value="1"/>
</dbReference>
<dbReference type="GO" id="GO:0007168">
    <property type="term" value="P:receptor guanylyl cyclase signaling pathway"/>
    <property type="evidence" value="ECO:0007669"/>
    <property type="project" value="TreeGrafter"/>
</dbReference>
<dbReference type="Pfam" id="PF00069">
    <property type="entry name" value="Pkinase"/>
    <property type="match status" value="1"/>
</dbReference>
<evidence type="ECO:0000256" key="7">
    <source>
        <dbReference type="ARBA" id="ARBA00022741"/>
    </source>
</evidence>
<keyword evidence="6" id="KW-0732">Signal</keyword>
<proteinExistence type="predicted"/>
<dbReference type="InterPro" id="IPR000719">
    <property type="entry name" value="Prot_kinase_dom"/>
</dbReference>
<dbReference type="SUPFAM" id="SSF56112">
    <property type="entry name" value="Protein kinase-like (PK-like)"/>
    <property type="match status" value="1"/>
</dbReference>
<feature type="domain" description="Guanylate cyclase" evidence="15">
    <location>
        <begin position="304"/>
        <end position="430"/>
    </location>
</feature>
<reference evidence="18" key="1">
    <citation type="submission" date="2017-02" db="UniProtKB">
        <authorList>
            <consortium name="WormBaseParasite"/>
        </authorList>
    </citation>
    <scope>IDENTIFICATION</scope>
</reference>
<dbReference type="AlphaFoldDB" id="A0A0R3PAP1"/>
<comment type="catalytic activity">
    <reaction evidence="1">
        <text>GTP = 3',5'-cyclic GMP + diphosphate</text>
        <dbReference type="Rhea" id="RHEA:13665"/>
        <dbReference type="ChEBI" id="CHEBI:33019"/>
        <dbReference type="ChEBI" id="CHEBI:37565"/>
        <dbReference type="ChEBI" id="CHEBI:57746"/>
        <dbReference type="EC" id="4.6.1.2"/>
    </reaction>
</comment>
<evidence type="ECO:0000256" key="2">
    <source>
        <dbReference type="ARBA" id="ARBA00004251"/>
    </source>
</evidence>
<dbReference type="Pfam" id="PF00211">
    <property type="entry name" value="Guanylate_cyc"/>
    <property type="match status" value="1"/>
</dbReference>
<dbReference type="EC" id="4.6.1.2" evidence="3"/>
<dbReference type="GO" id="GO:0007606">
    <property type="term" value="P:sensory perception of chemical stimulus"/>
    <property type="evidence" value="ECO:0007669"/>
    <property type="project" value="UniProtKB-ARBA"/>
</dbReference>
<evidence type="ECO:0000259" key="14">
    <source>
        <dbReference type="PROSITE" id="PS50011"/>
    </source>
</evidence>
<evidence type="ECO:0000256" key="4">
    <source>
        <dbReference type="ARBA" id="ARBA00022475"/>
    </source>
</evidence>
<keyword evidence="9" id="KW-0472">Membrane</keyword>
<organism evidence="18">
    <name type="scientific">Angiostrongylus costaricensis</name>
    <name type="common">Nematode worm</name>
    <dbReference type="NCBI Taxonomy" id="334426"/>
    <lineage>
        <taxon>Eukaryota</taxon>
        <taxon>Metazoa</taxon>
        <taxon>Ecdysozoa</taxon>
        <taxon>Nematoda</taxon>
        <taxon>Chromadorea</taxon>
        <taxon>Rhabditida</taxon>
        <taxon>Rhabditina</taxon>
        <taxon>Rhabditomorpha</taxon>
        <taxon>Strongyloidea</taxon>
        <taxon>Metastrongylidae</taxon>
        <taxon>Angiostrongylus</taxon>
    </lineage>
</organism>
<dbReference type="Gene3D" id="1.10.510.10">
    <property type="entry name" value="Transferase(Phosphotransferase) domain 1"/>
    <property type="match status" value="1"/>
</dbReference>
<dbReference type="PROSITE" id="PS50125">
    <property type="entry name" value="GUANYLATE_CYCLASE_2"/>
    <property type="match status" value="1"/>
</dbReference>
<dbReference type="PROSITE" id="PS50011">
    <property type="entry name" value="PROTEIN_KINASE_DOM"/>
    <property type="match status" value="1"/>
</dbReference>
<dbReference type="GO" id="GO:0035556">
    <property type="term" value="P:intracellular signal transduction"/>
    <property type="evidence" value="ECO:0007669"/>
    <property type="project" value="InterPro"/>
</dbReference>
<keyword evidence="17" id="KW-1185">Reference proteome</keyword>
<dbReference type="GO" id="GO:0001653">
    <property type="term" value="F:peptide receptor activity"/>
    <property type="evidence" value="ECO:0007669"/>
    <property type="project" value="TreeGrafter"/>
</dbReference>
<dbReference type="FunFam" id="3.30.70.1230:FF:000050">
    <property type="entry name" value="Guanylate cyclase"/>
    <property type="match status" value="1"/>
</dbReference>
<feature type="coiled-coil region" evidence="13">
    <location>
        <begin position="241"/>
        <end position="279"/>
    </location>
</feature>
<dbReference type="SMART" id="SM00044">
    <property type="entry name" value="CYCc"/>
    <property type="match status" value="1"/>
</dbReference>
<keyword evidence="7" id="KW-0547">Nucleotide-binding</keyword>
<dbReference type="InterPro" id="IPR029787">
    <property type="entry name" value="Nucleotide_cyclase"/>
</dbReference>
<evidence type="ECO:0000256" key="10">
    <source>
        <dbReference type="ARBA" id="ARBA00023180"/>
    </source>
</evidence>
<evidence type="ECO:0000259" key="15">
    <source>
        <dbReference type="PROSITE" id="PS50125"/>
    </source>
</evidence>
<dbReference type="SUPFAM" id="SSF55073">
    <property type="entry name" value="Nucleotide cyclase"/>
    <property type="match status" value="1"/>
</dbReference>
<gene>
    <name evidence="16" type="ORF">ACOC_LOCUS648</name>
</gene>
<dbReference type="SMART" id="SM00220">
    <property type="entry name" value="S_TKc"/>
    <property type="match status" value="1"/>
</dbReference>
<evidence type="ECO:0000256" key="3">
    <source>
        <dbReference type="ARBA" id="ARBA00012202"/>
    </source>
</evidence>
<dbReference type="PANTHER" id="PTHR11920">
    <property type="entry name" value="GUANYLYL CYCLASE"/>
    <property type="match status" value="1"/>
</dbReference>
<dbReference type="GO" id="GO:0004672">
    <property type="term" value="F:protein kinase activity"/>
    <property type="evidence" value="ECO:0007669"/>
    <property type="project" value="InterPro"/>
</dbReference>
<dbReference type="Gene3D" id="3.30.70.1230">
    <property type="entry name" value="Nucleotide cyclase"/>
    <property type="match status" value="1"/>
</dbReference>
<protein>
    <recommendedName>
        <fullName evidence="3">guanylate cyclase</fullName>
        <ecNumber evidence="3">4.6.1.2</ecNumber>
    </recommendedName>
</protein>
<evidence type="ECO:0000256" key="5">
    <source>
        <dbReference type="ARBA" id="ARBA00022692"/>
    </source>
</evidence>